<dbReference type="InterPro" id="IPR058533">
    <property type="entry name" value="Cation_efflux_TM"/>
</dbReference>
<evidence type="ECO:0000256" key="8">
    <source>
        <dbReference type="ARBA" id="ARBA00023136"/>
    </source>
</evidence>
<dbReference type="PANTHER" id="PTHR11562:SF17">
    <property type="entry name" value="RE54080P-RELATED"/>
    <property type="match status" value="1"/>
</dbReference>
<dbReference type="EMBL" id="JAEQBW010000014">
    <property type="protein sequence ID" value="MBK6267110.1"/>
    <property type="molecule type" value="Genomic_DNA"/>
</dbReference>
<evidence type="ECO:0000256" key="1">
    <source>
        <dbReference type="ARBA" id="ARBA00004141"/>
    </source>
</evidence>
<evidence type="ECO:0000256" key="2">
    <source>
        <dbReference type="ARBA" id="ARBA00008873"/>
    </source>
</evidence>
<gene>
    <name evidence="12" type="ORF">JKA74_18845</name>
</gene>
<dbReference type="Proteomes" id="UP000611723">
    <property type="component" value="Unassembled WGS sequence"/>
</dbReference>
<proteinExistence type="inferred from homology"/>
<keyword evidence="6 9" id="KW-1133">Transmembrane helix</keyword>
<evidence type="ECO:0000313" key="12">
    <source>
        <dbReference type="EMBL" id="MBK6267110.1"/>
    </source>
</evidence>
<evidence type="ECO:0000256" key="7">
    <source>
        <dbReference type="ARBA" id="ARBA00023065"/>
    </source>
</evidence>
<keyword evidence="5" id="KW-0864">Zinc transport</keyword>
<feature type="transmembrane region" description="Helical" evidence="9">
    <location>
        <begin position="169"/>
        <end position="186"/>
    </location>
</feature>
<dbReference type="AlphaFoldDB" id="A0A934X2F7"/>
<dbReference type="InterPro" id="IPR002524">
    <property type="entry name" value="Cation_efflux"/>
</dbReference>
<dbReference type="RefSeq" id="WP_201432800.1">
    <property type="nucleotide sequence ID" value="NZ_JAEQBW010000014.1"/>
</dbReference>
<dbReference type="GO" id="GO:0005886">
    <property type="term" value="C:plasma membrane"/>
    <property type="evidence" value="ECO:0007669"/>
    <property type="project" value="TreeGrafter"/>
</dbReference>
<name>A0A934X2F7_9BACT</name>
<comment type="caution">
    <text evidence="12">The sequence shown here is derived from an EMBL/GenBank/DDBJ whole genome shotgun (WGS) entry which is preliminary data.</text>
</comment>
<organism evidence="12 13">
    <name type="scientific">Marivirga aurantiaca</name>
    <dbReference type="NCBI Taxonomy" id="2802615"/>
    <lineage>
        <taxon>Bacteria</taxon>
        <taxon>Pseudomonadati</taxon>
        <taxon>Bacteroidota</taxon>
        <taxon>Cytophagia</taxon>
        <taxon>Cytophagales</taxon>
        <taxon>Marivirgaceae</taxon>
        <taxon>Marivirga</taxon>
    </lineage>
</organism>
<keyword evidence="4 9" id="KW-0812">Transmembrane</keyword>
<dbReference type="InterPro" id="IPR027469">
    <property type="entry name" value="Cation_efflux_TMD_sf"/>
</dbReference>
<keyword evidence="8 9" id="KW-0472">Membrane</keyword>
<evidence type="ECO:0000313" key="13">
    <source>
        <dbReference type="Proteomes" id="UP000611723"/>
    </source>
</evidence>
<comment type="subcellular location">
    <subcellularLocation>
        <location evidence="1">Membrane</location>
        <topology evidence="1">Multi-pass membrane protein</topology>
    </subcellularLocation>
</comment>
<dbReference type="InterPro" id="IPR036837">
    <property type="entry name" value="Cation_efflux_CTD_sf"/>
</dbReference>
<keyword evidence="7" id="KW-0406">Ion transport</keyword>
<dbReference type="SUPFAM" id="SSF160240">
    <property type="entry name" value="Cation efflux protein cytoplasmic domain-like"/>
    <property type="match status" value="1"/>
</dbReference>
<evidence type="ECO:0000256" key="9">
    <source>
        <dbReference type="SAM" id="Phobius"/>
    </source>
</evidence>
<dbReference type="Gene3D" id="3.30.70.1350">
    <property type="entry name" value="Cation efflux protein, cytoplasmic domain"/>
    <property type="match status" value="1"/>
</dbReference>
<evidence type="ECO:0000256" key="4">
    <source>
        <dbReference type="ARBA" id="ARBA00022692"/>
    </source>
</evidence>
<feature type="domain" description="Cation efflux protein transmembrane" evidence="10">
    <location>
        <begin position="11"/>
        <end position="200"/>
    </location>
</feature>
<feature type="transmembrane region" description="Helical" evidence="9">
    <location>
        <begin position="40"/>
        <end position="57"/>
    </location>
</feature>
<dbReference type="InterPro" id="IPR050681">
    <property type="entry name" value="CDF/SLC30A"/>
</dbReference>
<feature type="transmembrane region" description="Helical" evidence="9">
    <location>
        <begin position="12"/>
        <end position="34"/>
    </location>
</feature>
<evidence type="ECO:0000259" key="11">
    <source>
        <dbReference type="Pfam" id="PF16916"/>
    </source>
</evidence>
<evidence type="ECO:0000259" key="10">
    <source>
        <dbReference type="Pfam" id="PF01545"/>
    </source>
</evidence>
<comment type="similarity">
    <text evidence="2">Belongs to the cation diffusion facilitator (CDF) transporter (TC 2.A.4) family. SLC30A subfamily.</text>
</comment>
<dbReference type="GO" id="GO:0005385">
    <property type="term" value="F:zinc ion transmembrane transporter activity"/>
    <property type="evidence" value="ECO:0007669"/>
    <property type="project" value="TreeGrafter"/>
</dbReference>
<feature type="transmembrane region" description="Helical" evidence="9">
    <location>
        <begin position="143"/>
        <end position="163"/>
    </location>
</feature>
<dbReference type="NCBIfam" id="TIGR01297">
    <property type="entry name" value="CDF"/>
    <property type="match status" value="1"/>
</dbReference>
<dbReference type="Gene3D" id="1.20.1510.10">
    <property type="entry name" value="Cation efflux protein transmembrane domain"/>
    <property type="match status" value="1"/>
</dbReference>
<accession>A0A934X2F7</accession>
<feature type="transmembrane region" description="Helical" evidence="9">
    <location>
        <begin position="111"/>
        <end position="131"/>
    </location>
</feature>
<keyword evidence="5" id="KW-0862">Zinc</keyword>
<evidence type="ECO:0000256" key="6">
    <source>
        <dbReference type="ARBA" id="ARBA00022989"/>
    </source>
</evidence>
<feature type="domain" description="Cation efflux protein cytoplasmic" evidence="11">
    <location>
        <begin position="204"/>
        <end position="281"/>
    </location>
</feature>
<evidence type="ECO:0000256" key="3">
    <source>
        <dbReference type="ARBA" id="ARBA00022448"/>
    </source>
</evidence>
<evidence type="ECO:0000256" key="5">
    <source>
        <dbReference type="ARBA" id="ARBA00022906"/>
    </source>
</evidence>
<sequence length="291" mass="32493">MNRESRLRWVIGLNIVITISQIIGGIFANSLALISDAMHNFSDVAALIISLVAIILAKRKATYSKSFGYKRAEVLAAFVNSAVIIAVAVYIIIESSQRLTENSSLQINTDIIIWLAFVAIIGNGLSVVILASQIKDSMNMKSAFMHLLSDTLFSVAVLGGGLAMKYYSITWVDGILSIIIGLYLIFSSWKLLMDSMHVLLQFVPKGINIPKIVDEVEKISEIKNIHHVHVWQLDEHTIHFEAHVDLKDDLQVSNTHEIQQKIEILLQSHFSIGHITLQFEHGLDEPKTLIQ</sequence>
<dbReference type="InterPro" id="IPR027470">
    <property type="entry name" value="Cation_efflux_CTD"/>
</dbReference>
<keyword evidence="13" id="KW-1185">Reference proteome</keyword>
<protein>
    <submittedName>
        <fullName evidence="12">Cation transporter</fullName>
    </submittedName>
</protein>
<feature type="transmembrane region" description="Helical" evidence="9">
    <location>
        <begin position="69"/>
        <end position="91"/>
    </location>
</feature>
<dbReference type="Pfam" id="PF16916">
    <property type="entry name" value="ZT_dimer"/>
    <property type="match status" value="1"/>
</dbReference>
<reference evidence="12" key="1">
    <citation type="submission" date="2021-01" db="EMBL/GenBank/DDBJ databases">
        <title>Marivirga aurantiaca sp. nov., isolated from intertidal surface sediments.</title>
        <authorList>
            <person name="Zhang M."/>
        </authorList>
    </citation>
    <scope>NUCLEOTIDE SEQUENCE</scope>
    <source>
        <strain evidence="12">S37H4</strain>
    </source>
</reference>
<dbReference type="PANTHER" id="PTHR11562">
    <property type="entry name" value="CATION EFFLUX PROTEIN/ ZINC TRANSPORTER"/>
    <property type="match status" value="1"/>
</dbReference>
<keyword evidence="3" id="KW-0813">Transport</keyword>
<dbReference type="Pfam" id="PF01545">
    <property type="entry name" value="Cation_efflux"/>
    <property type="match status" value="1"/>
</dbReference>
<dbReference type="SUPFAM" id="SSF161111">
    <property type="entry name" value="Cation efflux protein transmembrane domain-like"/>
    <property type="match status" value="1"/>
</dbReference>